<name>A0A7Y9K0J2_9CELL</name>
<dbReference type="InterPro" id="IPR027417">
    <property type="entry name" value="P-loop_NTPase"/>
</dbReference>
<feature type="domain" description="G" evidence="3">
    <location>
        <begin position="50"/>
        <end position="176"/>
    </location>
</feature>
<dbReference type="GO" id="GO:0005525">
    <property type="term" value="F:GTP binding"/>
    <property type="evidence" value="ECO:0007669"/>
    <property type="project" value="InterPro"/>
</dbReference>
<accession>A0A7Y9K0J2</accession>
<evidence type="ECO:0000259" key="3">
    <source>
        <dbReference type="Pfam" id="PF01926"/>
    </source>
</evidence>
<reference evidence="4 7" key="2">
    <citation type="submission" date="2021-01" db="EMBL/GenBank/DDBJ databases">
        <title>Whole genome shotgun sequence of Cellulomonas oligotrophica NBRC 109435.</title>
        <authorList>
            <person name="Komaki H."/>
            <person name="Tamura T."/>
        </authorList>
    </citation>
    <scope>NUCLEOTIDE SEQUENCE [LARGE SCALE GENOMIC DNA]</scope>
    <source>
        <strain evidence="4 7">NBRC 109435</strain>
    </source>
</reference>
<feature type="transmembrane region" description="Helical" evidence="2">
    <location>
        <begin position="444"/>
        <end position="465"/>
    </location>
</feature>
<dbReference type="RefSeq" id="WP_140460245.1">
    <property type="nucleotide sequence ID" value="NZ_BONN01000005.1"/>
</dbReference>
<dbReference type="InterPro" id="IPR005662">
    <property type="entry name" value="GTPase_Era-like"/>
</dbReference>
<evidence type="ECO:0000313" key="5">
    <source>
        <dbReference type="EMBL" id="NYD87949.1"/>
    </source>
</evidence>
<reference evidence="5 6" key="1">
    <citation type="submission" date="2020-07" db="EMBL/GenBank/DDBJ databases">
        <title>Sequencing the genomes of 1000 actinobacteria strains.</title>
        <authorList>
            <person name="Klenk H.-P."/>
        </authorList>
    </citation>
    <scope>NUCLEOTIDE SEQUENCE [LARGE SCALE GENOMIC DNA]</scope>
    <source>
        <strain evidence="5 6">DSM 24482</strain>
    </source>
</reference>
<evidence type="ECO:0000256" key="2">
    <source>
        <dbReference type="SAM" id="Phobius"/>
    </source>
</evidence>
<evidence type="ECO:0000313" key="4">
    <source>
        <dbReference type="EMBL" id="GIG32843.1"/>
    </source>
</evidence>
<evidence type="ECO:0000313" key="7">
    <source>
        <dbReference type="Proteomes" id="UP000618382"/>
    </source>
</evidence>
<dbReference type="EMBL" id="JACCBK010000001">
    <property type="protein sequence ID" value="NYD87949.1"/>
    <property type="molecule type" value="Genomic_DNA"/>
</dbReference>
<feature type="region of interest" description="Disordered" evidence="1">
    <location>
        <begin position="328"/>
        <end position="382"/>
    </location>
</feature>
<gene>
    <name evidence="5" type="ORF">BKA21_003498</name>
    <name evidence="4" type="ORF">Col01nite_20020</name>
</gene>
<evidence type="ECO:0000256" key="1">
    <source>
        <dbReference type="SAM" id="MobiDB-lite"/>
    </source>
</evidence>
<keyword evidence="2" id="KW-1133">Transmembrane helix</keyword>
<keyword evidence="5" id="KW-0067">ATP-binding</keyword>
<dbReference type="EMBL" id="BONN01000005">
    <property type="protein sequence ID" value="GIG32843.1"/>
    <property type="molecule type" value="Genomic_DNA"/>
</dbReference>
<evidence type="ECO:0000313" key="6">
    <source>
        <dbReference type="Proteomes" id="UP000577956"/>
    </source>
</evidence>
<keyword evidence="5" id="KW-0547">Nucleotide-binding</keyword>
<dbReference type="Pfam" id="PF01926">
    <property type="entry name" value="MMR_HSR1"/>
    <property type="match status" value="1"/>
</dbReference>
<dbReference type="AlphaFoldDB" id="A0A7Y9K0J2"/>
<keyword evidence="2" id="KW-0472">Membrane</keyword>
<feature type="transmembrane region" description="Helical" evidence="2">
    <location>
        <begin position="485"/>
        <end position="507"/>
    </location>
</feature>
<dbReference type="GO" id="GO:0000028">
    <property type="term" value="P:ribosomal small subunit assembly"/>
    <property type="evidence" value="ECO:0007669"/>
    <property type="project" value="TreeGrafter"/>
</dbReference>
<proteinExistence type="predicted"/>
<feature type="compositionally biased region" description="Gly residues" evidence="1">
    <location>
        <begin position="337"/>
        <end position="347"/>
    </location>
</feature>
<feature type="compositionally biased region" description="Basic and acidic residues" evidence="1">
    <location>
        <begin position="348"/>
        <end position="357"/>
    </location>
</feature>
<dbReference type="Gene3D" id="3.40.50.300">
    <property type="entry name" value="P-loop containing nucleotide triphosphate hydrolases"/>
    <property type="match status" value="1"/>
</dbReference>
<keyword evidence="2" id="KW-0812">Transmembrane</keyword>
<dbReference type="GO" id="GO:0019843">
    <property type="term" value="F:rRNA binding"/>
    <property type="evidence" value="ECO:0007669"/>
    <property type="project" value="TreeGrafter"/>
</dbReference>
<dbReference type="SUPFAM" id="SSF52540">
    <property type="entry name" value="P-loop containing nucleoside triphosphate hydrolases"/>
    <property type="match status" value="1"/>
</dbReference>
<dbReference type="GO" id="GO:0043024">
    <property type="term" value="F:ribosomal small subunit binding"/>
    <property type="evidence" value="ECO:0007669"/>
    <property type="project" value="TreeGrafter"/>
</dbReference>
<sequence length="552" mass="57078">MSAPLDAVDALADALDAGRGRLPDALVDRGDAVVAHARDRLALSGDVTVVALAGATGSGKSSLLNALAGADVARPGTLRPTTSAPLAVVHGDADAHALLDWLDVADRHRVPAPAGTATALPPGLVLLDLPDHDSVVAEHRAVAERLYARVDLLVWVLDPQKYADAAVHDRYLRPLAEHADVMVVALNQVDRLAGAERGTWLADARRLVDADGLRGVPVLTVSARTGEGVDGLRALLVAAAERRRAATQRLRADVRTVADAVLARTGDARVPRPDPAAVERAFTDAAGVPTVVAAVRASAARQVVARTGWPPLRLVGRLRADPLRRLHLRGPATSGTAGPGAAGGGAAGRRDAGRRDAGPVTDDAVDRTSLPPPGPQAHARAALAARAHVDAATAGLPDAWVLAARGALQPDAWAPDLDRAVAATPLLAERAPWWAAATDAVQRVLVTAAAAGLLWLAALAVAAYLRLPEPVTPEWGPLPAPTVLALGGVLLGLLLALVGRVAAGVHARGRAARARRRLHAAVGEVARRHVVGPVAAEVARWDRCRSRARAAR</sequence>
<dbReference type="InterPro" id="IPR006073">
    <property type="entry name" value="GTP-bd"/>
</dbReference>
<keyword evidence="7" id="KW-1185">Reference proteome</keyword>
<dbReference type="Proteomes" id="UP000618382">
    <property type="component" value="Unassembled WGS sequence"/>
</dbReference>
<organism evidence="5 6">
    <name type="scientific">Cellulomonas oligotrophica</name>
    <dbReference type="NCBI Taxonomy" id="931536"/>
    <lineage>
        <taxon>Bacteria</taxon>
        <taxon>Bacillati</taxon>
        <taxon>Actinomycetota</taxon>
        <taxon>Actinomycetes</taxon>
        <taxon>Micrococcales</taxon>
        <taxon>Cellulomonadaceae</taxon>
        <taxon>Cellulomonas</taxon>
    </lineage>
</organism>
<dbReference type="Proteomes" id="UP000577956">
    <property type="component" value="Unassembled WGS sequence"/>
</dbReference>
<protein>
    <submittedName>
        <fullName evidence="5">Energy-coupling factor transporter ATP-binding protein EcfA2</fullName>
    </submittedName>
</protein>
<dbReference type="GO" id="GO:0005524">
    <property type="term" value="F:ATP binding"/>
    <property type="evidence" value="ECO:0007669"/>
    <property type="project" value="UniProtKB-KW"/>
</dbReference>
<comment type="caution">
    <text evidence="5">The sequence shown here is derived from an EMBL/GenBank/DDBJ whole genome shotgun (WGS) entry which is preliminary data.</text>
</comment>
<dbReference type="PANTHER" id="PTHR42698:SF1">
    <property type="entry name" value="GTPASE ERA, MITOCHONDRIAL"/>
    <property type="match status" value="1"/>
</dbReference>
<dbReference type="GO" id="GO:0005829">
    <property type="term" value="C:cytosol"/>
    <property type="evidence" value="ECO:0007669"/>
    <property type="project" value="TreeGrafter"/>
</dbReference>
<dbReference type="PANTHER" id="PTHR42698">
    <property type="entry name" value="GTPASE ERA"/>
    <property type="match status" value="1"/>
</dbReference>